<evidence type="ECO:0000256" key="1">
    <source>
        <dbReference type="SAM" id="MobiDB-lite"/>
    </source>
</evidence>
<feature type="compositionally biased region" description="Low complexity" evidence="1">
    <location>
        <begin position="54"/>
        <end position="63"/>
    </location>
</feature>
<dbReference type="RefSeq" id="WP_229878968.1">
    <property type="nucleotide sequence ID" value="NZ_BMSQ01000005.1"/>
</dbReference>
<evidence type="ECO:0000313" key="3">
    <source>
        <dbReference type="EMBL" id="MBB5103580.1"/>
    </source>
</evidence>
<feature type="compositionally biased region" description="Basic and acidic residues" evidence="1">
    <location>
        <begin position="31"/>
        <end position="41"/>
    </location>
</feature>
<name>A0A7W8AUC9_STRST</name>
<proteinExistence type="predicted"/>
<dbReference type="InterPro" id="IPR024498">
    <property type="entry name" value="DUF2786"/>
</dbReference>
<evidence type="ECO:0000259" key="2">
    <source>
        <dbReference type="Pfam" id="PF10979"/>
    </source>
</evidence>
<dbReference type="EMBL" id="JACHJD010000004">
    <property type="protein sequence ID" value="MBB5103580.1"/>
    <property type="molecule type" value="Genomic_DNA"/>
</dbReference>
<comment type="caution">
    <text evidence="3">The sequence shown here is derived from an EMBL/GenBank/DDBJ whole genome shotgun (WGS) entry which is preliminary data.</text>
</comment>
<evidence type="ECO:0000313" key="4">
    <source>
        <dbReference type="Proteomes" id="UP000549009"/>
    </source>
</evidence>
<dbReference type="Proteomes" id="UP000549009">
    <property type="component" value="Unassembled WGS sequence"/>
</dbReference>
<dbReference type="Pfam" id="PF10979">
    <property type="entry name" value="DUF2786"/>
    <property type="match status" value="1"/>
</dbReference>
<dbReference type="AlphaFoldDB" id="A0A7W8AUC9"/>
<protein>
    <recommendedName>
        <fullName evidence="2">DUF2786 domain-containing protein</fullName>
    </recommendedName>
</protein>
<gene>
    <name evidence="3" type="ORF">FHS40_002642</name>
</gene>
<keyword evidence="4" id="KW-1185">Reference proteome</keyword>
<organism evidence="3 4">
    <name type="scientific">Streptomyces spectabilis</name>
    <dbReference type="NCBI Taxonomy" id="68270"/>
    <lineage>
        <taxon>Bacteria</taxon>
        <taxon>Bacillati</taxon>
        <taxon>Actinomycetota</taxon>
        <taxon>Actinomycetes</taxon>
        <taxon>Kitasatosporales</taxon>
        <taxon>Streptomycetaceae</taxon>
        <taxon>Streptomyces</taxon>
    </lineage>
</organism>
<sequence length="441" mass="46707">MDSVIDKAFAAALYAGAAASGTTGTDDDGDDGHGDGGTAKRRDGRRRRGRPGRPGRASGRAAGAGLVDDALDTAASLLAATPSADAEVARRGEEFVRRAWERGWQPADVVRLVRRDLDEDHVRLAAELIRAETRRYAPGRLPARWPAQLAELDALAPWRAPDRFTRATALLTLYRLLLRLPAVEPVGPPPGARAPLDTPPAHGEPRALTRIRALLAKAEATGYPEEAEALTAKAQELMARYSVDEALIAARTHAAGTPGACRVGVDAPYETAKAILLDAVATANRCRAVWNEAFAFTTVVGFEPDLDVVELLYASLLVQGAAAMTTAEADQRAGGRNRTKTFRQAFWMAYAHRVGARLEAAAAPVTHEDGDGALLPVLVARDVSVTDRTERMFPETTTTRVRGVVDGAGWAEGAAAAAGATLHARVRLPDTSSDASPGTRG</sequence>
<feature type="region of interest" description="Disordered" evidence="1">
    <location>
        <begin position="19"/>
        <end position="63"/>
    </location>
</feature>
<accession>A0A7W8AUC9</accession>
<feature type="domain" description="DUF2786" evidence="2">
    <location>
        <begin position="206"/>
        <end position="245"/>
    </location>
</feature>
<feature type="compositionally biased region" description="Basic residues" evidence="1">
    <location>
        <begin position="42"/>
        <end position="53"/>
    </location>
</feature>
<reference evidence="3 4" key="1">
    <citation type="submission" date="2020-08" db="EMBL/GenBank/DDBJ databases">
        <title>Genomic Encyclopedia of Type Strains, Phase III (KMG-III): the genomes of soil and plant-associated and newly described type strains.</title>
        <authorList>
            <person name="Whitman W."/>
        </authorList>
    </citation>
    <scope>NUCLEOTIDE SEQUENCE [LARGE SCALE GENOMIC DNA]</scope>
    <source>
        <strain evidence="3 4">CECT 3146</strain>
    </source>
</reference>